<sequence>MSCAYFTDNDRAQAFVAYKKRAGVALLEACSIFDHAVASEKMLSWQCLGGDNKAWSVGPYLSAGAGEEQIDHSRPYCLILSLETSVAASLVLGGERPRSNGGILVPAFPAGSSVWKAERLVAKLAIIEQFEIYRDYAIDSKIPYSSKIPEDYRCVDQSAFEYVFSALRGHVDRRNELIHADECAFPTMREAVEYYNVIIWIADEFLKLKS</sequence>
<dbReference type="Proteomes" id="UP000586722">
    <property type="component" value="Unassembled WGS sequence"/>
</dbReference>
<evidence type="ECO:0008006" key="3">
    <source>
        <dbReference type="Google" id="ProtNLM"/>
    </source>
</evidence>
<name>A0A7X5F1T6_9HYPH</name>
<evidence type="ECO:0000313" key="2">
    <source>
        <dbReference type="Proteomes" id="UP000586722"/>
    </source>
</evidence>
<gene>
    <name evidence="1" type="ORF">GWI72_01305</name>
</gene>
<evidence type="ECO:0000313" key="1">
    <source>
        <dbReference type="EMBL" id="NBN76899.1"/>
    </source>
</evidence>
<comment type="caution">
    <text evidence="1">The sequence shown here is derived from an EMBL/GenBank/DDBJ whole genome shotgun (WGS) entry which is preliminary data.</text>
</comment>
<keyword evidence="2" id="KW-1185">Reference proteome</keyword>
<proteinExistence type="predicted"/>
<protein>
    <recommendedName>
        <fullName evidence="3">RiboL-PSP-HEPN domain-containing protein</fullName>
    </recommendedName>
</protein>
<reference evidence="2" key="1">
    <citation type="submission" date="2020-01" db="EMBL/GenBank/DDBJ databases">
        <authorList>
            <person name="Fang Y."/>
            <person name="Sun R."/>
            <person name="Nie L."/>
            <person name="He J."/>
            <person name="Hao L."/>
            <person name="Wang L."/>
            <person name="Su S."/>
            <person name="Lv E."/>
            <person name="Zhang Z."/>
            <person name="Xie R."/>
            <person name="Liu H."/>
        </authorList>
    </citation>
    <scope>NUCLEOTIDE SEQUENCE [LARGE SCALE GENOMIC DNA]</scope>
    <source>
        <strain evidence="2">XCT-53</strain>
    </source>
</reference>
<dbReference type="EMBL" id="JAABLQ010000001">
    <property type="protein sequence ID" value="NBN76899.1"/>
    <property type="molecule type" value="Genomic_DNA"/>
</dbReference>
<dbReference type="RefSeq" id="WP_161707673.1">
    <property type="nucleotide sequence ID" value="NZ_JAABLQ010000001.1"/>
</dbReference>
<accession>A0A7X5F1T6</accession>
<organism evidence="1 2">
    <name type="scientific">Pannonibacter tanglangensis</name>
    <dbReference type="NCBI Taxonomy" id="2750084"/>
    <lineage>
        <taxon>Bacteria</taxon>
        <taxon>Pseudomonadati</taxon>
        <taxon>Pseudomonadota</taxon>
        <taxon>Alphaproteobacteria</taxon>
        <taxon>Hyphomicrobiales</taxon>
        <taxon>Stappiaceae</taxon>
        <taxon>Pannonibacter</taxon>
    </lineage>
</organism>
<dbReference type="AlphaFoldDB" id="A0A7X5F1T6"/>